<feature type="transmembrane region" description="Helical" evidence="5">
    <location>
        <begin position="40"/>
        <end position="60"/>
    </location>
</feature>
<evidence type="ECO:0000313" key="7">
    <source>
        <dbReference type="Proteomes" id="UP000247715"/>
    </source>
</evidence>
<protein>
    <submittedName>
        <fullName evidence="6">PQ loop repeat protein</fullName>
    </submittedName>
</protein>
<comment type="caution">
    <text evidence="6">The sequence shown here is derived from an EMBL/GenBank/DDBJ whole genome shotgun (WGS) entry which is preliminary data.</text>
</comment>
<dbReference type="GO" id="GO:0016020">
    <property type="term" value="C:membrane"/>
    <property type="evidence" value="ECO:0007669"/>
    <property type="project" value="UniProtKB-SubCell"/>
</dbReference>
<dbReference type="AlphaFoldDB" id="A0A318UBN3"/>
<evidence type="ECO:0000256" key="5">
    <source>
        <dbReference type="SAM" id="Phobius"/>
    </source>
</evidence>
<comment type="subcellular location">
    <subcellularLocation>
        <location evidence="1">Membrane</location>
        <topology evidence="1">Multi-pass membrane protein</topology>
    </subcellularLocation>
</comment>
<accession>A0A318UBN3</accession>
<evidence type="ECO:0000256" key="3">
    <source>
        <dbReference type="ARBA" id="ARBA00022989"/>
    </source>
</evidence>
<dbReference type="RefSeq" id="WP_110858452.1">
    <property type="nucleotide sequence ID" value="NZ_CP190015.1"/>
</dbReference>
<reference evidence="6 7" key="1">
    <citation type="submission" date="2018-06" db="EMBL/GenBank/DDBJ databases">
        <title>Genomic Encyclopedia of Archaeal and Bacterial Type Strains, Phase II (KMG-II): from individual species to whole genera.</title>
        <authorList>
            <person name="Goeker M."/>
        </authorList>
    </citation>
    <scope>NUCLEOTIDE SEQUENCE [LARGE SCALE GENOMIC DNA]</scope>
    <source>
        <strain evidence="6 7">ATCC 29103</strain>
    </source>
</reference>
<keyword evidence="4 5" id="KW-0472">Membrane</keyword>
<evidence type="ECO:0000256" key="1">
    <source>
        <dbReference type="ARBA" id="ARBA00004141"/>
    </source>
</evidence>
<sequence>MTVLQIFIQIFGALGALTTILLGVPQLIRLMKTKKSEDPSYVSFWIFYVGILIWIVYGVFTPNENGWYIFLANLVCSFIFALTIFYSYHYNLKTTNKQRNIVIAVISMMQILVIAFLVVFIILLVQKIQTGFFYPVDANGKNIGKIAFFNQTTSLLIGLITPSFTTLAFMPQLIKGLIHKKFQGISPWMLLIFLLNNVWWITFFILSIIKAKKINTEAELSTMNALIGALVWQLLSLTIYSVQFGFVLAYEIKTTKKQQLITKSV</sequence>
<dbReference type="Pfam" id="PF04193">
    <property type="entry name" value="PQ-loop"/>
    <property type="match status" value="1"/>
</dbReference>
<feature type="transmembrane region" description="Helical" evidence="5">
    <location>
        <begin position="229"/>
        <end position="250"/>
    </location>
</feature>
<keyword evidence="2 5" id="KW-0812">Transmembrane</keyword>
<keyword evidence="3 5" id="KW-1133">Transmembrane helix</keyword>
<evidence type="ECO:0000256" key="2">
    <source>
        <dbReference type="ARBA" id="ARBA00022692"/>
    </source>
</evidence>
<gene>
    <name evidence="6" type="ORF">BCF88_11311</name>
</gene>
<dbReference type="EMBL" id="QKLP01000013">
    <property type="protein sequence ID" value="PYF42235.1"/>
    <property type="molecule type" value="Genomic_DNA"/>
</dbReference>
<feature type="transmembrane region" description="Helical" evidence="5">
    <location>
        <begin position="6"/>
        <end position="28"/>
    </location>
</feature>
<name>A0A318UBN3_9BACT</name>
<dbReference type="Gene3D" id="1.20.1280.290">
    <property type="match status" value="2"/>
</dbReference>
<proteinExistence type="predicted"/>
<organism evidence="6 7">
    <name type="scientific">Metamycoplasma alkalescens</name>
    <dbReference type="NCBI Taxonomy" id="45363"/>
    <lineage>
        <taxon>Bacteria</taxon>
        <taxon>Bacillati</taxon>
        <taxon>Mycoplasmatota</taxon>
        <taxon>Mycoplasmoidales</taxon>
        <taxon>Metamycoplasmataceae</taxon>
        <taxon>Metamycoplasma</taxon>
    </lineage>
</organism>
<feature type="transmembrane region" description="Helical" evidence="5">
    <location>
        <begin position="146"/>
        <end position="169"/>
    </location>
</feature>
<feature type="transmembrane region" description="Helical" evidence="5">
    <location>
        <begin position="190"/>
        <end position="209"/>
    </location>
</feature>
<dbReference type="Proteomes" id="UP000247715">
    <property type="component" value="Unassembled WGS sequence"/>
</dbReference>
<dbReference type="InterPro" id="IPR006603">
    <property type="entry name" value="PQ-loop_rpt"/>
</dbReference>
<feature type="transmembrane region" description="Helical" evidence="5">
    <location>
        <begin position="66"/>
        <end position="88"/>
    </location>
</feature>
<evidence type="ECO:0000313" key="6">
    <source>
        <dbReference type="EMBL" id="PYF42235.1"/>
    </source>
</evidence>
<evidence type="ECO:0000256" key="4">
    <source>
        <dbReference type="ARBA" id="ARBA00023136"/>
    </source>
</evidence>
<feature type="transmembrane region" description="Helical" evidence="5">
    <location>
        <begin position="100"/>
        <end position="126"/>
    </location>
</feature>